<reference evidence="9" key="1">
    <citation type="journal article" date="2005" name="Environ. Microbiol.">
        <title>Genetic and functional properties of uncultivated thermophilic crenarchaeotes from a subsurface gold mine as revealed by analysis of genome fragments.</title>
        <authorList>
            <person name="Nunoura T."/>
            <person name="Hirayama H."/>
            <person name="Takami H."/>
            <person name="Oida H."/>
            <person name="Nishi S."/>
            <person name="Shimamura S."/>
            <person name="Suzuki Y."/>
            <person name="Inagaki F."/>
            <person name="Takai K."/>
            <person name="Nealson K.H."/>
            <person name="Horikoshi K."/>
        </authorList>
    </citation>
    <scope>NUCLEOTIDE SEQUENCE</scope>
</reference>
<feature type="binding site" evidence="7">
    <location>
        <position position="80"/>
    </location>
    <ligand>
        <name>substrate</name>
    </ligand>
</feature>
<feature type="domain" description="dUTPase-like" evidence="8">
    <location>
        <begin position="15"/>
        <end position="146"/>
    </location>
</feature>
<keyword evidence="5 7" id="KW-0546">Nucleotide metabolism</keyword>
<comment type="cofactor">
    <cofactor evidence="7">
        <name>Mg(2+)</name>
        <dbReference type="ChEBI" id="CHEBI:18420"/>
    </cofactor>
</comment>
<comment type="catalytic activity">
    <reaction evidence="6 7">
        <text>dUTP + H2O = dUMP + diphosphate + H(+)</text>
        <dbReference type="Rhea" id="RHEA:10248"/>
        <dbReference type="ChEBI" id="CHEBI:15377"/>
        <dbReference type="ChEBI" id="CHEBI:15378"/>
        <dbReference type="ChEBI" id="CHEBI:33019"/>
        <dbReference type="ChEBI" id="CHEBI:61555"/>
        <dbReference type="ChEBI" id="CHEBI:246422"/>
        <dbReference type="EC" id="3.6.1.23"/>
    </reaction>
</comment>
<evidence type="ECO:0000256" key="5">
    <source>
        <dbReference type="ARBA" id="ARBA00023080"/>
    </source>
</evidence>
<evidence type="ECO:0000256" key="3">
    <source>
        <dbReference type="ARBA" id="ARBA00022801"/>
    </source>
</evidence>
<dbReference type="CDD" id="cd07557">
    <property type="entry name" value="trimeric_dUTPase"/>
    <property type="match status" value="1"/>
</dbReference>
<organism evidence="9">
    <name type="scientific">uncultured Bacteroidota bacterium</name>
    <dbReference type="NCBI Taxonomy" id="152509"/>
    <lineage>
        <taxon>Bacteria</taxon>
        <taxon>Pseudomonadati</taxon>
        <taxon>Bacteroidota</taxon>
        <taxon>environmental samples</taxon>
    </lineage>
</organism>
<dbReference type="EMBL" id="AP011722">
    <property type="protein sequence ID" value="BAL55641.1"/>
    <property type="molecule type" value="Genomic_DNA"/>
</dbReference>
<dbReference type="PANTHER" id="PTHR11241:SF0">
    <property type="entry name" value="DEOXYURIDINE 5'-TRIPHOSPHATE NUCLEOTIDOHYDROLASE"/>
    <property type="match status" value="1"/>
</dbReference>
<comment type="pathway">
    <text evidence="7">Pyrimidine metabolism; dUMP biosynthesis; dUMP from dCTP (dUTP route): step 2/2.</text>
</comment>
<comment type="caution">
    <text evidence="7">Lacks conserved residue(s) required for the propagation of feature annotation.</text>
</comment>
<dbReference type="InterPro" id="IPR036157">
    <property type="entry name" value="dUTPase-like_sf"/>
</dbReference>
<evidence type="ECO:0000259" key="8">
    <source>
        <dbReference type="Pfam" id="PF00692"/>
    </source>
</evidence>
<dbReference type="EC" id="3.6.1.23" evidence="7"/>
<dbReference type="NCBIfam" id="TIGR00576">
    <property type="entry name" value="dut"/>
    <property type="match status" value="1"/>
</dbReference>
<dbReference type="GO" id="GO:0046081">
    <property type="term" value="P:dUTP catabolic process"/>
    <property type="evidence" value="ECO:0007669"/>
    <property type="project" value="InterPro"/>
</dbReference>
<keyword evidence="4 7" id="KW-0460">Magnesium</keyword>
<sequence>MNVLIQRTDSAFADLPLPTYATPGAAGMDIAAAVAEPLVIPPGGIALVPTALAIALPDGYEAQIRSRSGLALKHGIFCLNSPGTIDSDYRGEIKVILANASSVAFTIERGMRIAQLVVARYERVTWQLVEQLPSSRRNTGGFGSTGG</sequence>
<evidence type="ECO:0000256" key="4">
    <source>
        <dbReference type="ARBA" id="ARBA00022842"/>
    </source>
</evidence>
<dbReference type="PANTHER" id="PTHR11241">
    <property type="entry name" value="DEOXYURIDINE 5'-TRIPHOSPHATE NUCLEOTIDOHYDROLASE"/>
    <property type="match status" value="1"/>
</dbReference>
<dbReference type="Gene3D" id="2.70.40.10">
    <property type="match status" value="1"/>
</dbReference>
<comment type="function">
    <text evidence="7">This enzyme is involved in nucleotide metabolism: it produces dUMP, the immediate precursor of thymidine nucleotides and it decreases the intracellular concentration of dUTP so that uracil cannot be incorporated into DNA.</text>
</comment>
<dbReference type="Pfam" id="PF00692">
    <property type="entry name" value="dUTPase"/>
    <property type="match status" value="1"/>
</dbReference>
<evidence type="ECO:0000313" key="9">
    <source>
        <dbReference type="EMBL" id="BAL55641.1"/>
    </source>
</evidence>
<dbReference type="GO" id="GO:0004170">
    <property type="term" value="F:dUTP diphosphatase activity"/>
    <property type="evidence" value="ECO:0007669"/>
    <property type="project" value="UniProtKB-UniRule"/>
</dbReference>
<feature type="binding site" evidence="7">
    <location>
        <begin position="84"/>
        <end position="86"/>
    </location>
    <ligand>
        <name>substrate</name>
    </ligand>
</feature>
<dbReference type="InterPro" id="IPR029054">
    <property type="entry name" value="dUTPase-like"/>
</dbReference>
<dbReference type="SUPFAM" id="SSF51283">
    <property type="entry name" value="dUTPase-like"/>
    <property type="match status" value="1"/>
</dbReference>
<protein>
    <recommendedName>
        <fullName evidence="7">Deoxyuridine 5'-triphosphate nucleotidohydrolase</fullName>
        <shortName evidence="7">dUTPase</shortName>
        <ecNumber evidence="7">3.6.1.23</ecNumber>
    </recommendedName>
    <alternativeName>
        <fullName evidence="7">dUTP pyrophosphatase</fullName>
    </alternativeName>
</protein>
<evidence type="ECO:0000256" key="2">
    <source>
        <dbReference type="ARBA" id="ARBA00022723"/>
    </source>
</evidence>
<feature type="binding site" evidence="7">
    <location>
        <begin position="67"/>
        <end position="69"/>
    </location>
    <ligand>
        <name>substrate</name>
    </ligand>
</feature>
<dbReference type="AlphaFoldDB" id="H5SHK5"/>
<accession>H5SHK5</accession>
<dbReference type="NCBIfam" id="NF001862">
    <property type="entry name" value="PRK00601.1"/>
    <property type="match status" value="1"/>
</dbReference>
<dbReference type="GO" id="GO:0006226">
    <property type="term" value="P:dUMP biosynthetic process"/>
    <property type="evidence" value="ECO:0007669"/>
    <property type="project" value="UniProtKB-UniRule"/>
</dbReference>
<evidence type="ECO:0000256" key="7">
    <source>
        <dbReference type="HAMAP-Rule" id="MF_00116"/>
    </source>
</evidence>
<keyword evidence="2 7" id="KW-0479">Metal-binding</keyword>
<dbReference type="InterPro" id="IPR033704">
    <property type="entry name" value="dUTPase_trimeric"/>
</dbReference>
<name>H5SHK5_9BACT</name>
<dbReference type="HAMAP" id="MF_00116">
    <property type="entry name" value="dUTPase_bact"/>
    <property type="match status" value="1"/>
</dbReference>
<keyword evidence="3 7" id="KW-0378">Hydrolase</keyword>
<comment type="similarity">
    <text evidence="1 7">Belongs to the dUTPase family.</text>
</comment>
<evidence type="ECO:0000256" key="6">
    <source>
        <dbReference type="ARBA" id="ARBA00047686"/>
    </source>
</evidence>
<dbReference type="FunFam" id="2.70.40.10:FF:000002">
    <property type="entry name" value="dUTP diphosphatase"/>
    <property type="match status" value="1"/>
</dbReference>
<evidence type="ECO:0000256" key="1">
    <source>
        <dbReference type="ARBA" id="ARBA00006581"/>
    </source>
</evidence>
<dbReference type="UniPathway" id="UPA00610">
    <property type="reaction ID" value="UER00666"/>
</dbReference>
<dbReference type="InterPro" id="IPR008181">
    <property type="entry name" value="dUTPase"/>
</dbReference>
<proteinExistence type="inferred from homology"/>
<dbReference type="GO" id="GO:0000287">
    <property type="term" value="F:magnesium ion binding"/>
    <property type="evidence" value="ECO:0007669"/>
    <property type="project" value="UniProtKB-UniRule"/>
</dbReference>
<gene>
    <name evidence="7" type="primary">dut</name>
    <name evidence="9" type="ORF">HGMM_F29C06C24</name>
</gene>
<reference evidence="9" key="2">
    <citation type="journal article" date="2012" name="PLoS ONE">
        <title>A Deeply Branching Thermophilic Bacterium with an Ancient Acetyl-CoA Pathway Dominates a Subsurface Ecosystem.</title>
        <authorList>
            <person name="Takami H."/>
            <person name="Noguchi H."/>
            <person name="Takaki Y."/>
            <person name="Uchiyama I."/>
            <person name="Toyoda A."/>
            <person name="Nishi S."/>
            <person name="Chee G.-J."/>
            <person name="Arai W."/>
            <person name="Nunoura T."/>
            <person name="Itoh T."/>
            <person name="Hattori M."/>
            <person name="Takai K."/>
        </authorList>
    </citation>
    <scope>NUCLEOTIDE SEQUENCE</scope>
</reference>